<reference evidence="5 6" key="1">
    <citation type="journal article" date="2009" name="PLoS Genet.">
        <title>The genome of Nectria haematococca: contribution of supernumerary chromosomes to gene expansion.</title>
        <authorList>
            <person name="Coleman J.J."/>
            <person name="Rounsley S.D."/>
            <person name="Rodriguez-Carres M."/>
            <person name="Kuo A."/>
            <person name="Wasmann C.C."/>
            <person name="Grimwood J."/>
            <person name="Schmutz J."/>
            <person name="Taga M."/>
            <person name="White G.J."/>
            <person name="Zhou S."/>
            <person name="Schwartz D.C."/>
            <person name="Freitag M."/>
            <person name="Ma L.J."/>
            <person name="Danchin E.G."/>
            <person name="Henrissat B."/>
            <person name="Coutinho P.M."/>
            <person name="Nelson D.R."/>
            <person name="Straney D."/>
            <person name="Napoli C.A."/>
            <person name="Barker B.M."/>
            <person name="Gribskov M."/>
            <person name="Rep M."/>
            <person name="Kroken S."/>
            <person name="Molnar I."/>
            <person name="Rensing C."/>
            <person name="Kennell J.C."/>
            <person name="Zamora J."/>
            <person name="Farman M.L."/>
            <person name="Selker E.U."/>
            <person name="Salamov A."/>
            <person name="Shapiro H."/>
            <person name="Pangilinan J."/>
            <person name="Lindquist E."/>
            <person name="Lamers C."/>
            <person name="Grigoriev I.V."/>
            <person name="Geiser D.M."/>
            <person name="Covert S.F."/>
            <person name="Temporini E."/>
            <person name="Vanetten H.D."/>
        </authorList>
    </citation>
    <scope>NUCLEOTIDE SEQUENCE [LARGE SCALE GENOMIC DNA]</scope>
    <source>
        <strain evidence="6">ATCC MYA-4622 / CBS 123669 / FGSC 9596 / NRRL 45880 / 77-13-4</strain>
    </source>
</reference>
<evidence type="ECO:0000259" key="4">
    <source>
        <dbReference type="Pfam" id="PF25053"/>
    </source>
</evidence>
<dbReference type="Pfam" id="PF25053">
    <property type="entry name" value="DUF7791"/>
    <property type="match status" value="1"/>
</dbReference>
<dbReference type="Proteomes" id="UP000005206">
    <property type="component" value="Chromosome 9"/>
</dbReference>
<evidence type="ECO:0000313" key="6">
    <source>
        <dbReference type="Proteomes" id="UP000005206"/>
    </source>
</evidence>
<dbReference type="eggNOG" id="ENOG502SHWY">
    <property type="taxonomic scope" value="Eukaryota"/>
</dbReference>
<dbReference type="HOGENOM" id="CLU_002341_6_1_1"/>
<dbReference type="Pfam" id="PF24883">
    <property type="entry name" value="NPHP3_N"/>
    <property type="match status" value="1"/>
</dbReference>
<feature type="domain" description="DUF7791" evidence="4">
    <location>
        <begin position="542"/>
        <end position="670"/>
    </location>
</feature>
<dbReference type="PANTHER" id="PTHR10039">
    <property type="entry name" value="AMELOGENIN"/>
    <property type="match status" value="1"/>
</dbReference>
<dbReference type="GeneID" id="9674770"/>
<dbReference type="RefSeq" id="XP_003049985.1">
    <property type="nucleotide sequence ID" value="XM_003049939.1"/>
</dbReference>
<dbReference type="VEuPathDB" id="FungiDB:NECHADRAFT_84637"/>
<protein>
    <recommendedName>
        <fullName evidence="7">NACHT domain-containing protein</fullName>
    </recommendedName>
</protein>
<dbReference type="InterPro" id="IPR027417">
    <property type="entry name" value="P-loop_NTPase"/>
</dbReference>
<dbReference type="OMA" id="MQDRREW"/>
<accession>C7YTM8</accession>
<feature type="domain" description="Nephrocystin 3-like N-terminal" evidence="3">
    <location>
        <begin position="270"/>
        <end position="430"/>
    </location>
</feature>
<dbReference type="PANTHER" id="PTHR10039:SF5">
    <property type="entry name" value="NACHT DOMAIN-CONTAINING PROTEIN"/>
    <property type="match status" value="1"/>
</dbReference>
<sequence length="1035" mass="117593">MEALAAVALVGNVLQFVEFVGRLFKHTSQIYASASGLAPGDLHVQDICSKFDSFSAQLQSVPSSSSAPPDLQDCAAACKKDCDELLAIMRVLAAKKGNSQKPWKSFSAALSYKMKAGDIQDLKKRIEDRQHLMSLMLSDMLNERVRVMSNEISGLQLTITGWTTRTDAWYHRLLDIQQSISQQINTLSQQIKTPNRQENTPEGAVDSICSELRGLSIDTQECQQTVDILNSLDYEERPKRHGNISKAHRTTFAWGLRQDDPGEGQGPSGSFRRWLSRNSNLFWVSGKPGSGKSTFMKFVADHKETPKCLKQWAGHGELVLAKHFFTIYGTTIQRSLEGLLRSLLHNILEGEPKLMQKLLPARWARTSKQPPWTHSELEDALRDVANTHLSVHMCFFIDGLDEYSGDHLEICQALKGLSESPFIKVCVSSRPWNVFEDAFGASRESKLYIHKLTQEDILNYTQARLEEHPRWGLVSSDPNAAESKSLINEVVDKSMGVFLWVFLVTRLLREGLSNDDSFSDLRRRLSSYPDDLEEFFKHILGSVDPFYHEKMAGTLMIARDAEEPLATEMFMFHDHEYDDEDYALRDPADHEWLDNNCREASISVSRRINGRCKGLLEWQDGTMVFLHRTVFDFLRTPEMAKFLREKAKADFCSHRSLLRARLAWLKRTVFTQNSPGKKEPDLMEDVPDFVQSLREAARYARLASGEGGNIEAATTALLDNAELGIAKMVRTGQIPGSDESIAVGAYRLLLLEGRIGDYVDSKLSMPRYLRNSYANKYRSPLCFALGMAPRPSSGASVNLEINPPLLQTLLDSGHDPNEVYGQDTFWTRFVEFYTRKLGTLSRTDMIGIALESGILETLLRHGADPTAYVRLAGNYKVPFWFHLLLIAPHIHSHQRSMFERIWGLTLKRIPALSEAKFLERVDGPPPDGYQWASHSLWSSMRRMTFVRGTLGPLKDDTFILRIFARVLKRVRDSREVYRQCWHWFARSLGIDSHEFGQKLSSIKQEQVNSRKRRLEWEGEGPSEATRPEARTRGMD</sequence>
<feature type="compositionally biased region" description="Basic and acidic residues" evidence="2">
    <location>
        <begin position="1025"/>
        <end position="1035"/>
    </location>
</feature>
<evidence type="ECO:0000313" key="5">
    <source>
        <dbReference type="EMBL" id="EEU44272.1"/>
    </source>
</evidence>
<dbReference type="InterPro" id="IPR056884">
    <property type="entry name" value="NPHP3-like_N"/>
</dbReference>
<dbReference type="SUPFAM" id="SSF52540">
    <property type="entry name" value="P-loop containing nucleoside triphosphate hydrolases"/>
    <property type="match status" value="1"/>
</dbReference>
<gene>
    <name evidence="5" type="ORF">NECHADRAFT_84637</name>
</gene>
<keyword evidence="1" id="KW-0677">Repeat</keyword>
<evidence type="ECO:0000256" key="2">
    <source>
        <dbReference type="SAM" id="MobiDB-lite"/>
    </source>
</evidence>
<dbReference type="EMBL" id="GG698900">
    <property type="protein sequence ID" value="EEU44272.1"/>
    <property type="molecule type" value="Genomic_DNA"/>
</dbReference>
<dbReference type="InParanoid" id="C7YTM8"/>
<evidence type="ECO:0000256" key="1">
    <source>
        <dbReference type="ARBA" id="ARBA00022737"/>
    </source>
</evidence>
<dbReference type="KEGG" id="nhe:NECHADRAFT_84637"/>
<organism evidence="5 6">
    <name type="scientific">Fusarium vanettenii (strain ATCC MYA-4622 / CBS 123669 / FGSC 9596 / NRRL 45880 / 77-13-4)</name>
    <name type="common">Fusarium solani subsp. pisi</name>
    <dbReference type="NCBI Taxonomy" id="660122"/>
    <lineage>
        <taxon>Eukaryota</taxon>
        <taxon>Fungi</taxon>
        <taxon>Dikarya</taxon>
        <taxon>Ascomycota</taxon>
        <taxon>Pezizomycotina</taxon>
        <taxon>Sordariomycetes</taxon>
        <taxon>Hypocreomycetidae</taxon>
        <taxon>Hypocreales</taxon>
        <taxon>Nectriaceae</taxon>
        <taxon>Fusarium</taxon>
        <taxon>Fusarium solani species complex</taxon>
        <taxon>Fusarium vanettenii</taxon>
    </lineage>
</organism>
<proteinExistence type="predicted"/>
<dbReference type="InterPro" id="IPR056693">
    <property type="entry name" value="DUF7791"/>
</dbReference>
<dbReference type="AlphaFoldDB" id="C7YTM8"/>
<dbReference type="OrthoDB" id="443402at2759"/>
<keyword evidence="6" id="KW-1185">Reference proteome</keyword>
<feature type="region of interest" description="Disordered" evidence="2">
    <location>
        <begin position="1010"/>
        <end position="1035"/>
    </location>
</feature>
<evidence type="ECO:0008006" key="7">
    <source>
        <dbReference type="Google" id="ProtNLM"/>
    </source>
</evidence>
<dbReference type="Gene3D" id="3.40.50.300">
    <property type="entry name" value="P-loop containing nucleotide triphosphate hydrolases"/>
    <property type="match status" value="1"/>
</dbReference>
<name>C7YTM8_FUSV7</name>
<evidence type="ECO:0000259" key="3">
    <source>
        <dbReference type="Pfam" id="PF24883"/>
    </source>
</evidence>